<evidence type="ECO:0000313" key="2">
    <source>
        <dbReference type="Proteomes" id="UP001314263"/>
    </source>
</evidence>
<evidence type="ECO:0000313" key="1">
    <source>
        <dbReference type="EMBL" id="CAK0782258.1"/>
    </source>
</evidence>
<accession>A0AAV1I4T3</accession>
<organism evidence="1 2">
    <name type="scientific">Coccomyxa viridis</name>
    <dbReference type="NCBI Taxonomy" id="1274662"/>
    <lineage>
        <taxon>Eukaryota</taxon>
        <taxon>Viridiplantae</taxon>
        <taxon>Chlorophyta</taxon>
        <taxon>core chlorophytes</taxon>
        <taxon>Trebouxiophyceae</taxon>
        <taxon>Trebouxiophyceae incertae sedis</taxon>
        <taxon>Coccomyxaceae</taxon>
        <taxon>Coccomyxa</taxon>
    </lineage>
</organism>
<proteinExistence type="predicted"/>
<protein>
    <submittedName>
        <fullName evidence="1">Uncharacterized protein</fullName>
    </submittedName>
</protein>
<sequence>MSEREAEASSPPVPAEYLGVWRRSLLKTKGGTHDTSSQVYWLQTEHLHCDLRVPPAAGQIVQALGDCSDAEYLALAKQYAFAGRTEVQGDIATWYREIDFEPPGKPDVGRMTFVTPDILHEDDPDASFAAYHETWERVPGTREPSQCWGFRLAASEEGSQRSGFLLTAGDRFMFAADRVRPLPAGAGTMREIIGSSRAQEEKVELLGFEVSYGSTCAWTIELSTLPQQRGATLLKGEASSLSSAKLKSVLEAGTPIHMGGIMPHNGWRASLPKEVYAKA</sequence>
<keyword evidence="2" id="KW-1185">Reference proteome</keyword>
<gene>
    <name evidence="1" type="ORF">CVIRNUC_005608</name>
</gene>
<dbReference type="Proteomes" id="UP001314263">
    <property type="component" value="Unassembled WGS sequence"/>
</dbReference>
<dbReference type="EMBL" id="CAUYUE010000007">
    <property type="protein sequence ID" value="CAK0782258.1"/>
    <property type="molecule type" value="Genomic_DNA"/>
</dbReference>
<comment type="caution">
    <text evidence="1">The sequence shown here is derived from an EMBL/GenBank/DDBJ whole genome shotgun (WGS) entry which is preliminary data.</text>
</comment>
<name>A0AAV1I4T3_9CHLO</name>
<reference evidence="1 2" key="1">
    <citation type="submission" date="2023-10" db="EMBL/GenBank/DDBJ databases">
        <authorList>
            <person name="Maclean D."/>
            <person name="Macfadyen A."/>
        </authorList>
    </citation>
    <scope>NUCLEOTIDE SEQUENCE [LARGE SCALE GENOMIC DNA]</scope>
</reference>
<dbReference type="AlphaFoldDB" id="A0AAV1I4T3"/>